<organism evidence="3 4">
    <name type="scientific">Nematostella vectensis</name>
    <name type="common">Starlet sea anemone</name>
    <dbReference type="NCBI Taxonomy" id="45351"/>
    <lineage>
        <taxon>Eukaryota</taxon>
        <taxon>Metazoa</taxon>
        <taxon>Cnidaria</taxon>
        <taxon>Anthozoa</taxon>
        <taxon>Hexacorallia</taxon>
        <taxon>Actiniaria</taxon>
        <taxon>Edwardsiidae</taxon>
        <taxon>Nematostella</taxon>
    </lineage>
</organism>
<dbReference type="PhylomeDB" id="A7S5N7"/>
<dbReference type="Pfam" id="PF03184">
    <property type="entry name" value="DDE_1"/>
    <property type="match status" value="1"/>
</dbReference>
<feature type="coiled-coil region" evidence="1">
    <location>
        <begin position="69"/>
        <end position="96"/>
    </location>
</feature>
<dbReference type="EMBL" id="DS469583">
    <property type="protein sequence ID" value="EDO41043.1"/>
    <property type="molecule type" value="Genomic_DNA"/>
</dbReference>
<evidence type="ECO:0000256" key="1">
    <source>
        <dbReference type="SAM" id="Coils"/>
    </source>
</evidence>
<dbReference type="HOGENOM" id="CLU_2075923_0_0_1"/>
<evidence type="ECO:0000313" key="4">
    <source>
        <dbReference type="Proteomes" id="UP000001593"/>
    </source>
</evidence>
<dbReference type="AlphaFoldDB" id="A7S5N7"/>
<proteinExistence type="predicted"/>
<sequence>MDQGVIRATKAFYRTSVVRMYIDALEKGKPAPNISVLDAMTILTGAWKKVTTETIENCFKKAGICEEAQMNAVHDIKALTEEIESLRQNFPETVTEDVTSEDVVSTDDRLVTSRINKF</sequence>
<accession>A7S5N7</accession>
<evidence type="ECO:0000259" key="2">
    <source>
        <dbReference type="Pfam" id="PF03184"/>
    </source>
</evidence>
<keyword evidence="1" id="KW-0175">Coiled coil</keyword>
<evidence type="ECO:0000313" key="3">
    <source>
        <dbReference type="EMBL" id="EDO41043.1"/>
    </source>
</evidence>
<keyword evidence="4" id="KW-1185">Reference proteome</keyword>
<gene>
    <name evidence="3" type="ORF">NEMVEDRAFT_v1g207192</name>
</gene>
<reference evidence="3 4" key="1">
    <citation type="journal article" date="2007" name="Science">
        <title>Sea anemone genome reveals ancestral eumetazoan gene repertoire and genomic organization.</title>
        <authorList>
            <person name="Putnam N.H."/>
            <person name="Srivastava M."/>
            <person name="Hellsten U."/>
            <person name="Dirks B."/>
            <person name="Chapman J."/>
            <person name="Salamov A."/>
            <person name="Terry A."/>
            <person name="Shapiro H."/>
            <person name="Lindquist E."/>
            <person name="Kapitonov V.V."/>
            <person name="Jurka J."/>
            <person name="Genikhovich G."/>
            <person name="Grigoriev I.V."/>
            <person name="Lucas S.M."/>
            <person name="Steele R.E."/>
            <person name="Finnerty J.R."/>
            <person name="Technau U."/>
            <person name="Martindale M.Q."/>
            <person name="Rokhsar D.S."/>
        </authorList>
    </citation>
    <scope>NUCLEOTIDE SEQUENCE [LARGE SCALE GENOMIC DNA]</scope>
    <source>
        <strain evidence="4">CH2 X CH6</strain>
    </source>
</reference>
<dbReference type="GO" id="GO:0003676">
    <property type="term" value="F:nucleic acid binding"/>
    <property type="evidence" value="ECO:0007669"/>
    <property type="project" value="InterPro"/>
</dbReference>
<protein>
    <recommendedName>
        <fullName evidence="2">DDE-1 domain-containing protein</fullName>
    </recommendedName>
</protein>
<dbReference type="OMA" id="EAVINCF"/>
<dbReference type="Proteomes" id="UP000001593">
    <property type="component" value="Unassembled WGS sequence"/>
</dbReference>
<feature type="domain" description="DDE-1" evidence="2">
    <location>
        <begin position="1"/>
        <end position="59"/>
    </location>
</feature>
<name>A7S5N7_NEMVE</name>
<dbReference type="InParanoid" id="A7S5N7"/>
<dbReference type="InterPro" id="IPR004875">
    <property type="entry name" value="DDE_SF_endonuclease_dom"/>
</dbReference>